<keyword evidence="1" id="KW-0732">Signal</keyword>
<name>A0A1H7I746_9RHOB</name>
<dbReference type="Proteomes" id="UP000199283">
    <property type="component" value="Unassembled WGS sequence"/>
</dbReference>
<dbReference type="PROSITE" id="PS51257">
    <property type="entry name" value="PROKAR_LIPOPROTEIN"/>
    <property type="match status" value="1"/>
</dbReference>
<dbReference type="EMBL" id="FNZQ01000001">
    <property type="protein sequence ID" value="SEK57300.1"/>
    <property type="molecule type" value="Genomic_DNA"/>
</dbReference>
<reference evidence="2 3" key="1">
    <citation type="submission" date="2016-10" db="EMBL/GenBank/DDBJ databases">
        <authorList>
            <person name="de Groot N.N."/>
        </authorList>
    </citation>
    <scope>NUCLEOTIDE SEQUENCE [LARGE SCALE GENOMIC DNA]</scope>
    <source>
        <strain evidence="2 3">DSM 14858</strain>
    </source>
</reference>
<feature type="signal peptide" evidence="1">
    <location>
        <begin position="1"/>
        <end position="15"/>
    </location>
</feature>
<evidence type="ECO:0000313" key="2">
    <source>
        <dbReference type="EMBL" id="SEK57300.1"/>
    </source>
</evidence>
<gene>
    <name evidence="2" type="ORF">SAMN04488526_0921</name>
</gene>
<proteinExistence type="predicted"/>
<evidence type="ECO:0000313" key="3">
    <source>
        <dbReference type="Proteomes" id="UP000199283"/>
    </source>
</evidence>
<protein>
    <recommendedName>
        <fullName evidence="4">Lipoprotein</fullName>
    </recommendedName>
</protein>
<dbReference type="STRING" id="188906.SAMN04488526_0921"/>
<evidence type="ECO:0000256" key="1">
    <source>
        <dbReference type="SAM" id="SignalP"/>
    </source>
</evidence>
<accession>A0A1H7I746</accession>
<dbReference type="AlphaFoldDB" id="A0A1H7I746"/>
<feature type="chain" id="PRO_5013062875" description="Lipoprotein" evidence="1">
    <location>
        <begin position="16"/>
        <end position="100"/>
    </location>
</feature>
<evidence type="ECO:0008006" key="4">
    <source>
        <dbReference type="Google" id="ProtNLM"/>
    </source>
</evidence>
<sequence length="100" mass="10524">MIRHMLFLLPLVATACAPVPMTPERAARQCRAEASQADGISGSVGAGVSNRGSFGTGSITITNRVFNPQTEAEFVADCIARRMEGRPEPTTFGVSIGGRT</sequence>
<keyword evidence="3" id="KW-1185">Reference proteome</keyword>
<organism evidence="2 3">
    <name type="scientific">Jannaschia helgolandensis</name>
    <dbReference type="NCBI Taxonomy" id="188906"/>
    <lineage>
        <taxon>Bacteria</taxon>
        <taxon>Pseudomonadati</taxon>
        <taxon>Pseudomonadota</taxon>
        <taxon>Alphaproteobacteria</taxon>
        <taxon>Rhodobacterales</taxon>
        <taxon>Roseobacteraceae</taxon>
        <taxon>Jannaschia</taxon>
    </lineage>
</organism>